<keyword evidence="7 12" id="KW-0863">Zinc-finger</keyword>
<gene>
    <name evidence="14" type="ORF">Sango_0574100</name>
</gene>
<comment type="catalytic activity">
    <reaction evidence="1">
        <text>S-ubiquitinyl-[E2 ubiquitin-conjugating enzyme]-L-cysteine + [acceptor protein]-L-lysine = [E2 ubiquitin-conjugating enzyme]-L-cysteine + N(6)-ubiquitinyl-[acceptor protein]-L-lysine.</text>
        <dbReference type="EC" id="2.3.2.27"/>
    </reaction>
</comment>
<dbReference type="Gene3D" id="3.30.40.10">
    <property type="entry name" value="Zinc/RING finger domain, C3HC4 (zinc finger)"/>
    <property type="match status" value="1"/>
</dbReference>
<dbReference type="CDD" id="cd16789">
    <property type="entry name" value="mRING-HC-C3HC5_MGRN1-like"/>
    <property type="match status" value="1"/>
</dbReference>
<dbReference type="GO" id="GO:0008270">
    <property type="term" value="F:zinc ion binding"/>
    <property type="evidence" value="ECO:0007669"/>
    <property type="project" value="UniProtKB-KW"/>
</dbReference>
<keyword evidence="4" id="KW-0808">Transferase</keyword>
<name>A0AAE1X5V7_9LAMI</name>
<dbReference type="AlphaFoldDB" id="A0AAE1X5V7"/>
<dbReference type="SMART" id="SM00184">
    <property type="entry name" value="RING"/>
    <property type="match status" value="1"/>
</dbReference>
<protein>
    <recommendedName>
        <fullName evidence="3">RING-type E3 ubiquitin transferase</fullName>
        <ecNumber evidence="3">2.3.2.27</ecNumber>
    </recommendedName>
</protein>
<dbReference type="EMBL" id="JACGWL010000003">
    <property type="protein sequence ID" value="KAK4405676.1"/>
    <property type="molecule type" value="Genomic_DNA"/>
</dbReference>
<dbReference type="EC" id="2.3.2.27" evidence="3"/>
<evidence type="ECO:0000256" key="3">
    <source>
        <dbReference type="ARBA" id="ARBA00012483"/>
    </source>
</evidence>
<dbReference type="Pfam" id="PF13920">
    <property type="entry name" value="zf-C3HC4_3"/>
    <property type="match status" value="1"/>
</dbReference>
<evidence type="ECO:0000256" key="9">
    <source>
        <dbReference type="ARBA" id="ARBA00022833"/>
    </source>
</evidence>
<dbReference type="InterPro" id="IPR013083">
    <property type="entry name" value="Znf_RING/FYVE/PHD"/>
</dbReference>
<accession>A0AAE1X5V7</accession>
<dbReference type="GO" id="GO:0016567">
    <property type="term" value="P:protein ubiquitination"/>
    <property type="evidence" value="ECO:0007669"/>
    <property type="project" value="TreeGrafter"/>
</dbReference>
<dbReference type="GO" id="GO:0061630">
    <property type="term" value="F:ubiquitin protein ligase activity"/>
    <property type="evidence" value="ECO:0007669"/>
    <property type="project" value="UniProtKB-EC"/>
</dbReference>
<organism evidence="14 15">
    <name type="scientific">Sesamum angolense</name>
    <dbReference type="NCBI Taxonomy" id="2727404"/>
    <lineage>
        <taxon>Eukaryota</taxon>
        <taxon>Viridiplantae</taxon>
        <taxon>Streptophyta</taxon>
        <taxon>Embryophyta</taxon>
        <taxon>Tracheophyta</taxon>
        <taxon>Spermatophyta</taxon>
        <taxon>Magnoliopsida</taxon>
        <taxon>eudicotyledons</taxon>
        <taxon>Gunneridae</taxon>
        <taxon>Pentapetalae</taxon>
        <taxon>asterids</taxon>
        <taxon>lamiids</taxon>
        <taxon>Lamiales</taxon>
        <taxon>Pedaliaceae</taxon>
        <taxon>Sesamum</taxon>
    </lineage>
</organism>
<evidence type="ECO:0000256" key="12">
    <source>
        <dbReference type="PROSITE-ProRule" id="PRU00175"/>
    </source>
</evidence>
<evidence type="ECO:0000313" key="14">
    <source>
        <dbReference type="EMBL" id="KAK4405676.1"/>
    </source>
</evidence>
<evidence type="ECO:0000256" key="7">
    <source>
        <dbReference type="ARBA" id="ARBA00022771"/>
    </source>
</evidence>
<keyword evidence="8" id="KW-0833">Ubl conjugation pathway</keyword>
<dbReference type="PANTHER" id="PTHR22996">
    <property type="entry name" value="MAHOGUNIN"/>
    <property type="match status" value="1"/>
</dbReference>
<proteinExistence type="inferred from homology"/>
<comment type="caution">
    <text evidence="14">The sequence shown here is derived from an EMBL/GenBank/DDBJ whole genome shotgun (WGS) entry which is preliminary data.</text>
</comment>
<reference evidence="14" key="2">
    <citation type="journal article" date="2024" name="Plant">
        <title>Genomic evolution and insights into agronomic trait innovations of Sesamum species.</title>
        <authorList>
            <person name="Miao H."/>
            <person name="Wang L."/>
            <person name="Qu L."/>
            <person name="Liu H."/>
            <person name="Sun Y."/>
            <person name="Le M."/>
            <person name="Wang Q."/>
            <person name="Wei S."/>
            <person name="Zheng Y."/>
            <person name="Lin W."/>
            <person name="Duan Y."/>
            <person name="Cao H."/>
            <person name="Xiong S."/>
            <person name="Wang X."/>
            <person name="Wei L."/>
            <person name="Li C."/>
            <person name="Ma Q."/>
            <person name="Ju M."/>
            <person name="Zhao R."/>
            <person name="Li G."/>
            <person name="Mu C."/>
            <person name="Tian Q."/>
            <person name="Mei H."/>
            <person name="Zhang T."/>
            <person name="Gao T."/>
            <person name="Zhang H."/>
        </authorList>
    </citation>
    <scope>NUCLEOTIDE SEQUENCE</scope>
    <source>
        <strain evidence="14">K16</strain>
    </source>
</reference>
<evidence type="ECO:0000256" key="8">
    <source>
        <dbReference type="ARBA" id="ARBA00022786"/>
    </source>
</evidence>
<evidence type="ECO:0000256" key="6">
    <source>
        <dbReference type="ARBA" id="ARBA00022723"/>
    </source>
</evidence>
<dbReference type="SUPFAM" id="SSF57850">
    <property type="entry name" value="RING/U-box"/>
    <property type="match status" value="1"/>
</dbReference>
<dbReference type="FunFam" id="3.30.40.10:FF:000115">
    <property type="entry name" value="probable E3 ubiquitin-protein ligase LOG2"/>
    <property type="match status" value="1"/>
</dbReference>
<comment type="pathway">
    <text evidence="2">Protein modification; protein ubiquitination.</text>
</comment>
<evidence type="ECO:0000256" key="11">
    <source>
        <dbReference type="ARBA" id="ARBA00025721"/>
    </source>
</evidence>
<dbReference type="Pfam" id="PF26192">
    <property type="entry name" value="RNF157-like_N"/>
    <property type="match status" value="1"/>
</dbReference>
<dbReference type="Proteomes" id="UP001289374">
    <property type="component" value="Unassembled WGS sequence"/>
</dbReference>
<evidence type="ECO:0000256" key="2">
    <source>
        <dbReference type="ARBA" id="ARBA00004906"/>
    </source>
</evidence>
<keyword evidence="6" id="KW-0479">Metal-binding</keyword>
<dbReference type="InterPro" id="IPR045195">
    <property type="entry name" value="LOG2-like_mRING_C3HC5"/>
</dbReference>
<dbReference type="InterPro" id="IPR001841">
    <property type="entry name" value="Znf_RING"/>
</dbReference>
<reference evidence="14" key="1">
    <citation type="submission" date="2020-06" db="EMBL/GenBank/DDBJ databases">
        <authorList>
            <person name="Li T."/>
            <person name="Hu X."/>
            <person name="Zhang T."/>
            <person name="Song X."/>
            <person name="Zhang H."/>
            <person name="Dai N."/>
            <person name="Sheng W."/>
            <person name="Hou X."/>
            <person name="Wei L."/>
        </authorList>
    </citation>
    <scope>NUCLEOTIDE SEQUENCE</scope>
    <source>
        <strain evidence="14">K16</strain>
        <tissue evidence="14">Leaf</tissue>
    </source>
</reference>
<keyword evidence="15" id="KW-1185">Reference proteome</keyword>
<keyword evidence="9" id="KW-0862">Zinc</keyword>
<dbReference type="InterPro" id="IPR045194">
    <property type="entry name" value="MGRN1/RNF157-like"/>
</dbReference>
<keyword evidence="5" id="KW-0519">Myristate</keyword>
<evidence type="ECO:0000256" key="10">
    <source>
        <dbReference type="ARBA" id="ARBA00023288"/>
    </source>
</evidence>
<evidence type="ECO:0000256" key="5">
    <source>
        <dbReference type="ARBA" id="ARBA00022707"/>
    </source>
</evidence>
<keyword evidence="10" id="KW-0449">Lipoprotein</keyword>
<evidence type="ECO:0000256" key="4">
    <source>
        <dbReference type="ARBA" id="ARBA00022679"/>
    </source>
</evidence>
<dbReference type="PANTHER" id="PTHR22996:SF4">
    <property type="entry name" value="E3 UBIQUITIN-PROTEIN LIGASE LUL4-RELATED"/>
    <property type="match status" value="1"/>
</dbReference>
<evidence type="ECO:0000313" key="15">
    <source>
        <dbReference type="Proteomes" id="UP001289374"/>
    </source>
</evidence>
<sequence length="420" mass="47854">MQPPPPSYPAHSPSSPSVYYPYYNSNAYNVCNHANPIVGQPYFGPFELQPSLPQPRVVAPPCDEQKQAKVVNSDVNVHKDSLRLEIDELNPDHYLASGAVYCWLRWPLEAFGRPFLMCSLKRYMLYISTILGNWDLVPLFPVKPVRCKWVYIVEVQPDGTLMQLKICFLGKGYHLQLSNHALNLDILIICCLFYHILPPPITRSEQLFYASITIYYFAKEEADCRVVPLFPETYVPIKIPFRKGLHQEFRQPSGTGIDLRYFSLDDMSNPSSRYDVFPIVISADTCPTPYIVDDRSYLLPPTLSQMQITQAVVGRNHDGQFTAKAIRQLLWTDDICYELREIYGLGKSGSGFNDNGSGKDCVICMTEPKDIAVLPCRHMCMCSDCAKALRLQSNKCPICREVIEALLEIKIDNIDQLDYR</sequence>
<evidence type="ECO:0000259" key="13">
    <source>
        <dbReference type="PROSITE" id="PS50089"/>
    </source>
</evidence>
<comment type="similarity">
    <text evidence="11">Belongs to the RING-type zinc finger family. LOG2 subfamily.</text>
</comment>
<feature type="domain" description="RING-type" evidence="13">
    <location>
        <begin position="361"/>
        <end position="400"/>
    </location>
</feature>
<dbReference type="PROSITE" id="PS50089">
    <property type="entry name" value="ZF_RING_2"/>
    <property type="match status" value="1"/>
</dbReference>
<evidence type="ECO:0000256" key="1">
    <source>
        <dbReference type="ARBA" id="ARBA00000900"/>
    </source>
</evidence>
<dbReference type="InterPro" id="IPR058981">
    <property type="entry name" value="MGRN1/RNF157-like_N"/>
</dbReference>